<feature type="transmembrane region" description="Helical" evidence="7">
    <location>
        <begin position="169"/>
        <end position="187"/>
    </location>
</feature>
<dbReference type="InterPro" id="IPR035906">
    <property type="entry name" value="MetI-like_sf"/>
</dbReference>
<evidence type="ECO:0000256" key="2">
    <source>
        <dbReference type="ARBA" id="ARBA00022448"/>
    </source>
</evidence>
<dbReference type="OrthoDB" id="9806409at2"/>
<evidence type="ECO:0000256" key="6">
    <source>
        <dbReference type="ARBA" id="ARBA00023136"/>
    </source>
</evidence>
<evidence type="ECO:0000313" key="9">
    <source>
        <dbReference type="EMBL" id="RGX31395.1"/>
    </source>
</evidence>
<dbReference type="PANTHER" id="PTHR43163">
    <property type="entry name" value="DIPEPTIDE TRANSPORT SYSTEM PERMEASE PROTEIN DPPB-RELATED"/>
    <property type="match status" value="1"/>
</dbReference>
<dbReference type="EMBL" id="QSBM01000003">
    <property type="protein sequence ID" value="RGX31395.1"/>
    <property type="molecule type" value="Genomic_DNA"/>
</dbReference>
<evidence type="ECO:0000313" key="10">
    <source>
        <dbReference type="Proteomes" id="UP000283880"/>
    </source>
</evidence>
<dbReference type="GO" id="GO:0005886">
    <property type="term" value="C:plasma membrane"/>
    <property type="evidence" value="ECO:0007669"/>
    <property type="project" value="UniProtKB-SubCell"/>
</dbReference>
<evidence type="ECO:0000256" key="3">
    <source>
        <dbReference type="ARBA" id="ARBA00022475"/>
    </source>
</evidence>
<comment type="similarity">
    <text evidence="7">Belongs to the binding-protein-dependent transport system permease family.</text>
</comment>
<protein>
    <submittedName>
        <fullName evidence="9">ABC transporter permease</fullName>
    </submittedName>
</protein>
<dbReference type="Proteomes" id="UP000283880">
    <property type="component" value="Unassembled WGS sequence"/>
</dbReference>
<keyword evidence="6 7" id="KW-0472">Membrane</keyword>
<feature type="domain" description="ABC transmembrane type-1" evidence="8">
    <location>
        <begin position="95"/>
        <end position="296"/>
    </location>
</feature>
<dbReference type="GO" id="GO:0071916">
    <property type="term" value="F:dipeptide transmembrane transporter activity"/>
    <property type="evidence" value="ECO:0007669"/>
    <property type="project" value="TreeGrafter"/>
</dbReference>
<feature type="transmembrane region" description="Helical" evidence="7">
    <location>
        <begin position="278"/>
        <end position="299"/>
    </location>
</feature>
<feature type="transmembrane region" description="Helical" evidence="7">
    <location>
        <begin position="134"/>
        <end position="157"/>
    </location>
</feature>
<feature type="transmembrane region" description="Helical" evidence="7">
    <location>
        <begin position="227"/>
        <end position="248"/>
    </location>
</feature>
<keyword evidence="4 7" id="KW-0812">Transmembrane</keyword>
<dbReference type="PANTHER" id="PTHR43163:SF6">
    <property type="entry name" value="DIPEPTIDE TRANSPORT SYSTEM PERMEASE PROTEIN DPPB-RELATED"/>
    <property type="match status" value="1"/>
</dbReference>
<dbReference type="Pfam" id="PF00528">
    <property type="entry name" value="BPD_transp_1"/>
    <property type="match status" value="1"/>
</dbReference>
<dbReference type="PROSITE" id="PS50928">
    <property type="entry name" value="ABC_TM1"/>
    <property type="match status" value="1"/>
</dbReference>
<evidence type="ECO:0000256" key="5">
    <source>
        <dbReference type="ARBA" id="ARBA00022989"/>
    </source>
</evidence>
<dbReference type="AlphaFoldDB" id="A0A413FIV0"/>
<dbReference type="RefSeq" id="WP_007717637.1">
    <property type="nucleotide sequence ID" value="NZ_CABMHH010000028.1"/>
</dbReference>
<feature type="transmembrane region" description="Helical" evidence="7">
    <location>
        <begin position="99"/>
        <end position="122"/>
    </location>
</feature>
<keyword evidence="5 7" id="KW-1133">Transmembrane helix</keyword>
<keyword evidence="3" id="KW-1003">Cell membrane</keyword>
<reference evidence="9 10" key="1">
    <citation type="submission" date="2018-08" db="EMBL/GenBank/DDBJ databases">
        <title>A genome reference for cultivated species of the human gut microbiota.</title>
        <authorList>
            <person name="Zou Y."/>
            <person name="Xue W."/>
            <person name="Luo G."/>
        </authorList>
    </citation>
    <scope>NUCLEOTIDE SEQUENCE [LARGE SCALE GENOMIC DNA]</scope>
    <source>
        <strain evidence="9 10">AF04-15</strain>
    </source>
</reference>
<comment type="subcellular location">
    <subcellularLocation>
        <location evidence="1 7">Cell membrane</location>
        <topology evidence="1 7">Multi-pass membrane protein</topology>
    </subcellularLocation>
</comment>
<organism evidence="9 10">
    <name type="scientific">Enterocloster asparagiformis</name>
    <dbReference type="NCBI Taxonomy" id="333367"/>
    <lineage>
        <taxon>Bacteria</taxon>
        <taxon>Bacillati</taxon>
        <taxon>Bacillota</taxon>
        <taxon>Clostridia</taxon>
        <taxon>Lachnospirales</taxon>
        <taxon>Lachnospiraceae</taxon>
        <taxon>Enterocloster</taxon>
    </lineage>
</organism>
<evidence type="ECO:0000256" key="7">
    <source>
        <dbReference type="RuleBase" id="RU363032"/>
    </source>
</evidence>
<accession>A0A413FIV0</accession>
<evidence type="ECO:0000259" key="8">
    <source>
        <dbReference type="PROSITE" id="PS50928"/>
    </source>
</evidence>
<proteinExistence type="inferred from homology"/>
<gene>
    <name evidence="9" type="ORF">DWV29_05800</name>
</gene>
<name>A0A413FIV0_9FIRM</name>
<dbReference type="InterPro" id="IPR045621">
    <property type="entry name" value="BPD_transp_1_N"/>
</dbReference>
<dbReference type="CDD" id="cd06261">
    <property type="entry name" value="TM_PBP2"/>
    <property type="match status" value="1"/>
</dbReference>
<dbReference type="Gene3D" id="1.10.3720.10">
    <property type="entry name" value="MetI-like"/>
    <property type="match status" value="1"/>
</dbReference>
<dbReference type="Pfam" id="PF19300">
    <property type="entry name" value="BPD_transp_1_N"/>
    <property type="match status" value="1"/>
</dbReference>
<evidence type="ECO:0000256" key="4">
    <source>
        <dbReference type="ARBA" id="ARBA00022692"/>
    </source>
</evidence>
<comment type="caution">
    <text evidence="9">The sequence shown here is derived from an EMBL/GenBank/DDBJ whole genome shotgun (WGS) entry which is preliminary data.</text>
</comment>
<dbReference type="InterPro" id="IPR000515">
    <property type="entry name" value="MetI-like"/>
</dbReference>
<keyword evidence="2 7" id="KW-0813">Transport</keyword>
<sequence>MGKYIGKRLLMLIPVIIGVSFLIYFIMDLAPGDVISQLAPDNATTEQIEALRAQYGYDRSVFYRYAIYMQGLFRGNLGVSFLTGQPVWEMYMQRLPATLSLTLGAIIVSIAISLPLGIFSAIHNGSLGDNAAMVLALLGLSMPNFWLGLLLIIAFSLHLGLFPSGGMSGLSSIVLPAITIGTGYTAIMTRTTRSSMLDVIRQDYLRTARAKGVSEKAVIRRHALKNALIPIITVVGTQMAACIGGSVLTETVFAWPGVGRLIIDSVNQRDVPAVTGSIIMTTIMISVILLVIDLLYAFVDPRIKAQYARGGKG</sequence>
<feature type="transmembrane region" description="Helical" evidence="7">
    <location>
        <begin position="9"/>
        <end position="27"/>
    </location>
</feature>
<evidence type="ECO:0000256" key="1">
    <source>
        <dbReference type="ARBA" id="ARBA00004651"/>
    </source>
</evidence>
<dbReference type="SUPFAM" id="SSF161098">
    <property type="entry name" value="MetI-like"/>
    <property type="match status" value="1"/>
</dbReference>